<organism evidence="1 2">
    <name type="scientific">Aerophobetes bacterium</name>
    <dbReference type="NCBI Taxonomy" id="2030807"/>
    <lineage>
        <taxon>Bacteria</taxon>
        <taxon>Candidatus Aerophobota</taxon>
    </lineage>
</organism>
<evidence type="ECO:0000313" key="1">
    <source>
        <dbReference type="EMBL" id="PCI92433.1"/>
    </source>
</evidence>
<dbReference type="InterPro" id="IPR027417">
    <property type="entry name" value="P-loop_NTPase"/>
</dbReference>
<protein>
    <submittedName>
        <fullName evidence="1">Uncharacterized protein</fullName>
    </submittedName>
</protein>
<evidence type="ECO:0000313" key="2">
    <source>
        <dbReference type="Proteomes" id="UP000217838"/>
    </source>
</evidence>
<reference evidence="2" key="1">
    <citation type="submission" date="2017-08" db="EMBL/GenBank/DDBJ databases">
        <title>A dynamic microbial community with high functional redundancy inhabits the cold, oxic subseafloor aquifer.</title>
        <authorList>
            <person name="Tully B.J."/>
            <person name="Wheat C.G."/>
            <person name="Glazer B.T."/>
            <person name="Huber J.A."/>
        </authorList>
    </citation>
    <scope>NUCLEOTIDE SEQUENCE [LARGE SCALE GENOMIC DNA]</scope>
</reference>
<accession>A0A2A4YCB9</accession>
<dbReference type="EMBL" id="NVUU01000104">
    <property type="protein sequence ID" value="PCI92433.1"/>
    <property type="molecule type" value="Genomic_DNA"/>
</dbReference>
<dbReference type="Proteomes" id="UP000217838">
    <property type="component" value="Unassembled WGS sequence"/>
</dbReference>
<dbReference type="AlphaFoldDB" id="A0A2A4YCB9"/>
<dbReference type="SUPFAM" id="SSF52540">
    <property type="entry name" value="P-loop containing nucleoside triphosphate hydrolases"/>
    <property type="match status" value="1"/>
</dbReference>
<dbReference type="Gene3D" id="3.40.50.300">
    <property type="entry name" value="P-loop containing nucleotide triphosphate hydrolases"/>
    <property type="match status" value="1"/>
</dbReference>
<gene>
    <name evidence="1" type="ORF">COB11_07400</name>
</gene>
<sequence length="218" mass="24805">MAFTLLAPSFFLVCYLAVIHVNDFTWLAIMAVALPRLFQILSYSYEMLFILADFPMYKSRLKTVMELLEPSHKGESNHRQLEKRIRWDAINVDSNKVSLSSRDLLGALPKSGRFTLQGENGSGKTSLLLLLKLNKGESAFYLPAKHQLMFQVSHTSLSTGQLATSTLKELLEKLDSPIVLLDEWDANLDKRNTQSLSQLIEKLSLKKCVIESRHLRQH</sequence>
<proteinExistence type="predicted"/>
<comment type="caution">
    <text evidence="1">The sequence shown here is derived from an EMBL/GenBank/DDBJ whole genome shotgun (WGS) entry which is preliminary data.</text>
</comment>
<name>A0A2A4YCB9_UNCAE</name>